<keyword evidence="1" id="KW-0413">Isomerase</keyword>
<dbReference type="OrthoDB" id="9781654at2"/>
<dbReference type="EC" id="5.3.1.15" evidence="1"/>
<dbReference type="InterPro" id="IPR014710">
    <property type="entry name" value="RmlC-like_jellyroll"/>
</dbReference>
<sequence>MSEQNSVTRRSLLKTSSVVAGSLAAGAWATAGEPMKYTRNDFYTNDVFNKEKAFAAYYEMMDRFGYPISPILRTDQFWTSDFAQNDFLNVGMGGVFWVNNTEHMYFAHEIFLLPGQMIVEHCHRPVPEGPAKMESWHVRHGMVYTFGDDEPTKDLPIELPQSQLKAGGITALNCTQLKAGEMGSLNRVEARHFMIAGPEGAIVSEYASPHYGDALEFTNKSVVF</sequence>
<keyword evidence="2" id="KW-1185">Reference proteome</keyword>
<protein>
    <submittedName>
        <fullName evidence="1">D-lyxose ketol-isomerase</fullName>
        <ecNumber evidence="1">5.3.1.15</ecNumber>
    </submittedName>
</protein>
<dbReference type="NCBIfam" id="TIGR01409">
    <property type="entry name" value="TAT_signal_seq"/>
    <property type="match status" value="1"/>
</dbReference>
<organism evidence="1 2">
    <name type="scientific">Novipirellula herctigrandis</name>
    <dbReference type="NCBI Taxonomy" id="2527986"/>
    <lineage>
        <taxon>Bacteria</taxon>
        <taxon>Pseudomonadati</taxon>
        <taxon>Planctomycetota</taxon>
        <taxon>Planctomycetia</taxon>
        <taxon>Pirellulales</taxon>
        <taxon>Pirellulaceae</taxon>
        <taxon>Novipirellula</taxon>
    </lineage>
</organism>
<evidence type="ECO:0000313" key="2">
    <source>
        <dbReference type="Proteomes" id="UP000315010"/>
    </source>
</evidence>
<proteinExistence type="predicted"/>
<name>A0A5C5YYW8_9BACT</name>
<reference evidence="1 2" key="1">
    <citation type="submission" date="2019-02" db="EMBL/GenBank/DDBJ databases">
        <title>Deep-cultivation of Planctomycetes and their phenomic and genomic characterization uncovers novel biology.</title>
        <authorList>
            <person name="Wiegand S."/>
            <person name="Jogler M."/>
            <person name="Boedeker C."/>
            <person name="Pinto D."/>
            <person name="Vollmers J."/>
            <person name="Rivas-Marin E."/>
            <person name="Kohn T."/>
            <person name="Peeters S.H."/>
            <person name="Heuer A."/>
            <person name="Rast P."/>
            <person name="Oberbeckmann S."/>
            <person name="Bunk B."/>
            <person name="Jeske O."/>
            <person name="Meyerdierks A."/>
            <person name="Storesund J.E."/>
            <person name="Kallscheuer N."/>
            <person name="Luecker S."/>
            <person name="Lage O.M."/>
            <person name="Pohl T."/>
            <person name="Merkel B.J."/>
            <person name="Hornburger P."/>
            <person name="Mueller R.-W."/>
            <person name="Bruemmer F."/>
            <person name="Labrenz M."/>
            <person name="Spormann A.M."/>
            <person name="Op Den Camp H."/>
            <person name="Overmann J."/>
            <person name="Amann R."/>
            <person name="Jetten M.S.M."/>
            <person name="Mascher T."/>
            <person name="Medema M.H."/>
            <person name="Devos D.P."/>
            <person name="Kaster A.-K."/>
            <person name="Ovreas L."/>
            <person name="Rohde M."/>
            <person name="Galperin M.Y."/>
            <person name="Jogler C."/>
        </authorList>
    </citation>
    <scope>NUCLEOTIDE SEQUENCE [LARGE SCALE GENOMIC DNA]</scope>
    <source>
        <strain evidence="1 2">CA13</strain>
    </source>
</reference>
<dbReference type="AlphaFoldDB" id="A0A5C5YYW8"/>
<dbReference type="InterPro" id="IPR019546">
    <property type="entry name" value="TAT_signal_bac_arc"/>
</dbReference>
<comment type="caution">
    <text evidence="1">The sequence shown here is derived from an EMBL/GenBank/DDBJ whole genome shotgun (WGS) entry which is preliminary data.</text>
</comment>
<dbReference type="RefSeq" id="WP_146395342.1">
    <property type="nucleotide sequence ID" value="NZ_SJPJ01000001.1"/>
</dbReference>
<evidence type="ECO:0000313" key="1">
    <source>
        <dbReference type="EMBL" id="TWT80292.1"/>
    </source>
</evidence>
<dbReference type="InterPro" id="IPR006311">
    <property type="entry name" value="TAT_signal"/>
</dbReference>
<dbReference type="EMBL" id="SJPJ01000001">
    <property type="protein sequence ID" value="TWT80292.1"/>
    <property type="molecule type" value="Genomic_DNA"/>
</dbReference>
<accession>A0A5C5YYW8</accession>
<dbReference type="Proteomes" id="UP000315010">
    <property type="component" value="Unassembled WGS sequence"/>
</dbReference>
<dbReference type="PROSITE" id="PS51318">
    <property type="entry name" value="TAT"/>
    <property type="match status" value="1"/>
</dbReference>
<dbReference type="GO" id="GO:0047828">
    <property type="term" value="F:D-lyxose ketol-isomerase activity"/>
    <property type="evidence" value="ECO:0007669"/>
    <property type="project" value="UniProtKB-EC"/>
</dbReference>
<gene>
    <name evidence="1" type="ORF">CA13_17050</name>
</gene>
<dbReference type="Gene3D" id="2.60.120.10">
    <property type="entry name" value="Jelly Rolls"/>
    <property type="match status" value="1"/>
</dbReference>